<organism evidence="2 3">
    <name type="scientific">Lentinula lateritia</name>
    <dbReference type="NCBI Taxonomy" id="40482"/>
    <lineage>
        <taxon>Eukaryota</taxon>
        <taxon>Fungi</taxon>
        <taxon>Dikarya</taxon>
        <taxon>Basidiomycota</taxon>
        <taxon>Agaricomycotina</taxon>
        <taxon>Agaricomycetes</taxon>
        <taxon>Agaricomycetidae</taxon>
        <taxon>Agaricales</taxon>
        <taxon>Marasmiineae</taxon>
        <taxon>Omphalotaceae</taxon>
        <taxon>Lentinula</taxon>
    </lineage>
</organism>
<reference evidence="2" key="1">
    <citation type="submission" date="2022-08" db="EMBL/GenBank/DDBJ databases">
        <title>A Global Phylogenomic Analysis of the Shiitake Genus Lentinula.</title>
        <authorList>
            <consortium name="DOE Joint Genome Institute"/>
            <person name="Sierra-Patev S."/>
            <person name="Min B."/>
            <person name="Naranjo-Ortiz M."/>
            <person name="Looney B."/>
            <person name="Konkel Z."/>
            <person name="Slot J.C."/>
            <person name="Sakamoto Y."/>
            <person name="Steenwyk J.L."/>
            <person name="Rokas A."/>
            <person name="Carro J."/>
            <person name="Camarero S."/>
            <person name="Ferreira P."/>
            <person name="Molpeceres G."/>
            <person name="Ruiz-Duenas F.J."/>
            <person name="Serrano A."/>
            <person name="Henrissat B."/>
            <person name="Drula E."/>
            <person name="Hughes K.W."/>
            <person name="Mata J.L."/>
            <person name="Ishikawa N.K."/>
            <person name="Vargas-Isla R."/>
            <person name="Ushijima S."/>
            <person name="Smith C.A."/>
            <person name="Ahrendt S."/>
            <person name="Andreopoulos W."/>
            <person name="He G."/>
            <person name="Labutti K."/>
            <person name="Lipzen A."/>
            <person name="Ng V."/>
            <person name="Riley R."/>
            <person name="Sandor L."/>
            <person name="Barry K."/>
            <person name="Martinez A.T."/>
            <person name="Xiao Y."/>
            <person name="Gibbons J.G."/>
            <person name="Terashima K."/>
            <person name="Grigoriev I.V."/>
            <person name="Hibbett D.S."/>
        </authorList>
    </citation>
    <scope>NUCLEOTIDE SEQUENCE</scope>
    <source>
        <strain evidence="2">RHP3577 ss4</strain>
    </source>
</reference>
<protein>
    <submittedName>
        <fullName evidence="2">Uncharacterized protein</fullName>
    </submittedName>
</protein>
<feature type="region of interest" description="Disordered" evidence="1">
    <location>
        <begin position="1"/>
        <end position="22"/>
    </location>
</feature>
<keyword evidence="3" id="KW-1185">Reference proteome</keyword>
<evidence type="ECO:0000313" key="3">
    <source>
        <dbReference type="Proteomes" id="UP001150217"/>
    </source>
</evidence>
<gene>
    <name evidence="2" type="ORF">C8R41DRAFT_870204</name>
</gene>
<evidence type="ECO:0000256" key="1">
    <source>
        <dbReference type="SAM" id="MobiDB-lite"/>
    </source>
</evidence>
<comment type="caution">
    <text evidence="2">The sequence shown here is derived from an EMBL/GenBank/DDBJ whole genome shotgun (WGS) entry which is preliminary data.</text>
</comment>
<dbReference type="EMBL" id="JANVFT010000079">
    <property type="protein sequence ID" value="KAJ4473950.1"/>
    <property type="molecule type" value="Genomic_DNA"/>
</dbReference>
<accession>A0ABQ8V5D3</accession>
<name>A0ABQ8V5D3_9AGAR</name>
<evidence type="ECO:0000313" key="2">
    <source>
        <dbReference type="EMBL" id="KAJ4473950.1"/>
    </source>
</evidence>
<sequence length="233" mass="26793">MPWRQSEASKHVSCCEDESPNDNILEGVPGVFQLLLSDGDEVASGDESTKSSDKKGEGNSRRVDDWLVELEIAELNCKTGGNPRWERYIGDGQAVGDGETLCGRRAFSVQGRYADPGSWPVRKLTKILSIRSNVLNGYHRTLVEELYEDLSNLSPLNLRGIVALSTANMPQESSNPRYMEALKRRVWNDQWAATGRKHQLVHKEHYFKEDKRTRRLIRRSWYYHIKGFRRSRR</sequence>
<dbReference type="Proteomes" id="UP001150217">
    <property type="component" value="Unassembled WGS sequence"/>
</dbReference>
<proteinExistence type="predicted"/>